<dbReference type="InterPro" id="IPR017850">
    <property type="entry name" value="Alkaline_phosphatase_core_sf"/>
</dbReference>
<dbReference type="PIRSF" id="PIRSF005091">
    <property type="entry name" value="Mmb_sulf_HI1246"/>
    <property type="match status" value="1"/>
</dbReference>
<evidence type="ECO:0000256" key="11">
    <source>
        <dbReference type="PIRSR" id="PIRSR005091-3"/>
    </source>
</evidence>
<evidence type="ECO:0000256" key="7">
    <source>
        <dbReference type="ARBA" id="ARBA00023136"/>
    </source>
</evidence>
<feature type="transmembrane region" description="Helical" evidence="12">
    <location>
        <begin position="50"/>
        <end position="69"/>
    </location>
</feature>
<evidence type="ECO:0000256" key="3">
    <source>
        <dbReference type="ARBA" id="ARBA00009983"/>
    </source>
</evidence>
<feature type="binding site" evidence="10">
    <location>
        <position position="454"/>
    </location>
    <ligand>
        <name>substrate</name>
    </ligand>
</feature>
<dbReference type="GO" id="GO:0046872">
    <property type="term" value="F:metal ion binding"/>
    <property type="evidence" value="ECO:0007669"/>
    <property type="project" value="UniProtKB-KW"/>
</dbReference>
<dbReference type="EMBL" id="FMVM01000008">
    <property type="protein sequence ID" value="SCY74552.1"/>
    <property type="molecule type" value="Genomic_DNA"/>
</dbReference>
<evidence type="ECO:0000313" key="15">
    <source>
        <dbReference type="Proteomes" id="UP000198538"/>
    </source>
</evidence>
<accession>A0A1G5IEQ7</accession>
<evidence type="ECO:0000256" key="10">
    <source>
        <dbReference type="PIRSR" id="PIRSR005091-2"/>
    </source>
</evidence>
<feature type="transmembrane region" description="Helical" evidence="12">
    <location>
        <begin position="20"/>
        <end position="38"/>
    </location>
</feature>
<comment type="pathway">
    <text evidence="2">Cell wall biogenesis; lipoteichoic acid biosynthesis.</text>
</comment>
<keyword evidence="15" id="KW-1185">Reference proteome</keyword>
<dbReference type="Pfam" id="PF00884">
    <property type="entry name" value="Sulfatase"/>
    <property type="match status" value="1"/>
</dbReference>
<evidence type="ECO:0000256" key="12">
    <source>
        <dbReference type="SAM" id="Phobius"/>
    </source>
</evidence>
<evidence type="ECO:0000259" key="13">
    <source>
        <dbReference type="Pfam" id="PF00884"/>
    </source>
</evidence>
<dbReference type="PANTHER" id="PTHR47371:SF3">
    <property type="entry name" value="PHOSPHOGLYCEROL TRANSFERASE I"/>
    <property type="match status" value="1"/>
</dbReference>
<comment type="subcellular location">
    <subcellularLocation>
        <location evidence="1">Cell membrane</location>
        <topology evidence="1">Multi-pass membrane protein</topology>
    </subcellularLocation>
</comment>
<evidence type="ECO:0000256" key="2">
    <source>
        <dbReference type="ARBA" id="ARBA00004936"/>
    </source>
</evidence>
<keyword evidence="14" id="KW-0808">Transferase</keyword>
<feature type="transmembrane region" description="Helical" evidence="12">
    <location>
        <begin position="189"/>
        <end position="210"/>
    </location>
</feature>
<comment type="similarity">
    <text evidence="3 8">Belongs to the LTA synthase family.</text>
</comment>
<keyword evidence="7 8" id="KW-0472">Membrane</keyword>
<dbReference type="Gene3D" id="3.40.720.10">
    <property type="entry name" value="Alkaline Phosphatase, subunit A"/>
    <property type="match status" value="1"/>
</dbReference>
<name>A0A1G5IEQ7_9BACL</name>
<sequence length="683" mass="77876">MVFTQPMRSSRTPMLLRHPLTLYVIFTILILLKLMFLHHNLNAYNITMGLLDKVIAVGSLLLLSFWVWWLPRRGMIAALAVLHLFLTALIYADMVYYRYFQDFLTIPVLLQARQVDALGDSIATLIYARDIWFFADLFIVIPCAALMLFSRRYRSGQPSGMYASSSNGSYSGYSFTSSISHKKRLRRRLLAGVTALILGLGLGAGPIYYYSKTWAKGLFDNNWWNVSMYNVTGLLAFHGYDTYSYVKNNIGSGPEADPADIQQVKAYFDDRQKSNAGQNSQPLYGKYKDSNVIIVQGEAFMNFMIGRSIGGQEITPHFNELMKESQYYSHFYHQTGQGRTSDADFGANISLHPLPVGSAFVRYADHMYDSLPSILKEHGYSTNVFHAYESGFWNRYTMYQNMKYDKFYSKNDFIEDDPLGWSLSDVSFFRQSVEKMSNEVKEPFYSFLITLSSHHPYASLPKEKQQLDVGEFQGTMFGNYLQSVHYVDAALGGMVEDLKNRGLWDKTIFMFYGDHDSSINDKAQYEKFLGRGLNDLDMAQIMNEVPLLVHLPDGAEAGTFDKPSGQLDITPSVLHLLGISDESYYHMGNNVYNDTERTVVLRNGSFTDGKVFYIPSDDYLYANGACYDQSTHEKTDINACRVGFETASKRLHVSDTIITYDLIRQFREEKERPANETESSSVK</sequence>
<reference evidence="15" key="1">
    <citation type="submission" date="2016-10" db="EMBL/GenBank/DDBJ databases">
        <authorList>
            <person name="Varghese N."/>
            <person name="Submissions S."/>
        </authorList>
    </citation>
    <scope>NUCLEOTIDE SEQUENCE [LARGE SCALE GENOMIC DNA]</scope>
    <source>
        <strain evidence="15">BL9</strain>
    </source>
</reference>
<dbReference type="AlphaFoldDB" id="A0A1G5IEQ7"/>
<evidence type="ECO:0000256" key="4">
    <source>
        <dbReference type="ARBA" id="ARBA00022475"/>
    </source>
</evidence>
<dbReference type="GO" id="GO:0016740">
    <property type="term" value="F:transferase activity"/>
    <property type="evidence" value="ECO:0007669"/>
    <property type="project" value="UniProtKB-KW"/>
</dbReference>
<keyword evidence="4 8" id="KW-1003">Cell membrane</keyword>
<dbReference type="GO" id="GO:0005886">
    <property type="term" value="C:plasma membrane"/>
    <property type="evidence" value="ECO:0007669"/>
    <property type="project" value="UniProtKB-SubCell"/>
</dbReference>
<gene>
    <name evidence="14" type="ORF">SAMN05720606_108238</name>
</gene>
<keyword evidence="10" id="KW-0464">Manganese</keyword>
<dbReference type="InterPro" id="IPR012160">
    <property type="entry name" value="LtaS-like"/>
</dbReference>
<keyword evidence="6 12" id="KW-1133">Transmembrane helix</keyword>
<dbReference type="RefSeq" id="WP_090920481.1">
    <property type="nucleotide sequence ID" value="NZ_FMVM01000008.1"/>
</dbReference>
<feature type="active site" evidence="9">
    <location>
        <position position="340"/>
    </location>
</feature>
<dbReference type="InterPro" id="IPR050448">
    <property type="entry name" value="OpgB/LTA_synthase_biosynth"/>
</dbReference>
<feature type="transmembrane region" description="Helical" evidence="12">
    <location>
        <begin position="131"/>
        <end position="149"/>
    </location>
</feature>
<evidence type="ECO:0000256" key="8">
    <source>
        <dbReference type="PIRNR" id="PIRNR005091"/>
    </source>
</evidence>
<dbReference type="STRING" id="582692.SAMN05720606_108238"/>
<feature type="domain" description="Sulfatase N-terminal" evidence="13">
    <location>
        <begin position="290"/>
        <end position="579"/>
    </location>
</feature>
<dbReference type="CDD" id="cd16015">
    <property type="entry name" value="LTA_synthase"/>
    <property type="match status" value="1"/>
</dbReference>
<feature type="binding site" evidence="11">
    <location>
        <position position="515"/>
    </location>
    <ligand>
        <name>Mn(2+)</name>
        <dbReference type="ChEBI" id="CHEBI:29035"/>
    </ligand>
</feature>
<feature type="transmembrane region" description="Helical" evidence="12">
    <location>
        <begin position="76"/>
        <end position="97"/>
    </location>
</feature>
<dbReference type="SUPFAM" id="SSF53649">
    <property type="entry name" value="Alkaline phosphatase-like"/>
    <property type="match status" value="1"/>
</dbReference>
<feature type="binding site" evidence="11">
    <location>
        <position position="340"/>
    </location>
    <ligand>
        <name>Mn(2+)</name>
        <dbReference type="ChEBI" id="CHEBI:29035"/>
    </ligand>
</feature>
<proteinExistence type="inferred from homology"/>
<organism evidence="14 15">
    <name type="scientific">Paenibacillus polysaccharolyticus</name>
    <dbReference type="NCBI Taxonomy" id="582692"/>
    <lineage>
        <taxon>Bacteria</taxon>
        <taxon>Bacillati</taxon>
        <taxon>Bacillota</taxon>
        <taxon>Bacilli</taxon>
        <taxon>Bacillales</taxon>
        <taxon>Paenibacillaceae</taxon>
        <taxon>Paenibacillus</taxon>
    </lineage>
</organism>
<evidence type="ECO:0000256" key="6">
    <source>
        <dbReference type="ARBA" id="ARBA00022989"/>
    </source>
</evidence>
<feature type="binding site" evidence="11">
    <location>
        <position position="514"/>
    </location>
    <ligand>
        <name>Mn(2+)</name>
        <dbReference type="ChEBI" id="CHEBI:29035"/>
    </ligand>
</feature>
<evidence type="ECO:0000256" key="1">
    <source>
        <dbReference type="ARBA" id="ARBA00004651"/>
    </source>
</evidence>
<keyword evidence="5 12" id="KW-0812">Transmembrane</keyword>
<protein>
    <submittedName>
        <fullName evidence="14">Phosphoglycerol transferase MdoB</fullName>
    </submittedName>
</protein>
<dbReference type="PANTHER" id="PTHR47371">
    <property type="entry name" value="LIPOTEICHOIC ACID SYNTHASE"/>
    <property type="match status" value="1"/>
</dbReference>
<dbReference type="Gene3D" id="3.30.1120.170">
    <property type="match status" value="1"/>
</dbReference>
<evidence type="ECO:0000313" key="14">
    <source>
        <dbReference type="EMBL" id="SCY74552.1"/>
    </source>
</evidence>
<evidence type="ECO:0000256" key="5">
    <source>
        <dbReference type="ARBA" id="ARBA00022692"/>
    </source>
</evidence>
<feature type="binding site" evidence="11">
    <location>
        <position position="298"/>
    </location>
    <ligand>
        <name>Mn(2+)</name>
        <dbReference type="ChEBI" id="CHEBI:29035"/>
    </ligand>
</feature>
<evidence type="ECO:0000256" key="9">
    <source>
        <dbReference type="PIRSR" id="PIRSR005091-1"/>
    </source>
</evidence>
<dbReference type="InterPro" id="IPR000917">
    <property type="entry name" value="Sulfatase_N"/>
</dbReference>
<dbReference type="Proteomes" id="UP000198538">
    <property type="component" value="Unassembled WGS sequence"/>
</dbReference>
<keyword evidence="10" id="KW-0479">Metal-binding</keyword>